<organism evidence="1 2">
    <name type="scientific">Arcanobacterium hippocoleae</name>
    <dbReference type="NCBI Taxonomy" id="149017"/>
    <lineage>
        <taxon>Bacteria</taxon>
        <taxon>Bacillati</taxon>
        <taxon>Actinomycetota</taxon>
        <taxon>Actinomycetes</taxon>
        <taxon>Actinomycetales</taxon>
        <taxon>Actinomycetaceae</taxon>
        <taxon>Arcanobacterium</taxon>
    </lineage>
</organism>
<name>A0ABU1T0Q8_9ACTO</name>
<reference evidence="1 2" key="1">
    <citation type="submission" date="2023-07" db="EMBL/GenBank/DDBJ databases">
        <title>Sequencing the genomes of 1000 actinobacteria strains.</title>
        <authorList>
            <person name="Klenk H.-P."/>
        </authorList>
    </citation>
    <scope>NUCLEOTIDE SEQUENCE [LARGE SCALE GENOMIC DNA]</scope>
    <source>
        <strain evidence="1 2">DSM 15539</strain>
    </source>
</reference>
<proteinExistence type="predicted"/>
<comment type="caution">
    <text evidence="1">The sequence shown here is derived from an EMBL/GenBank/DDBJ whole genome shotgun (WGS) entry which is preliminary data.</text>
</comment>
<keyword evidence="2" id="KW-1185">Reference proteome</keyword>
<sequence>MDTPQKTARATTHENAEYFADFVRTRSGVRAFYEERTAHDAPAVLLVAHDGEWTRRTVADFPQAQKVAQRLEISLSKVAADGYPREMREWNIRNAAQRRR</sequence>
<dbReference type="Proteomes" id="UP001266099">
    <property type="component" value="Unassembled WGS sequence"/>
</dbReference>
<accession>A0ABU1T0Q8</accession>
<evidence type="ECO:0000313" key="1">
    <source>
        <dbReference type="EMBL" id="MDR6938885.1"/>
    </source>
</evidence>
<gene>
    <name evidence="1" type="ORF">J2S36_000428</name>
</gene>
<dbReference type="RefSeq" id="WP_309955061.1">
    <property type="nucleotide sequence ID" value="NZ_CP136414.1"/>
</dbReference>
<evidence type="ECO:0008006" key="3">
    <source>
        <dbReference type="Google" id="ProtNLM"/>
    </source>
</evidence>
<protein>
    <recommendedName>
        <fullName evidence="3">Oxidoreductase</fullName>
    </recommendedName>
</protein>
<dbReference type="EMBL" id="JAVDUJ010000001">
    <property type="protein sequence ID" value="MDR6938885.1"/>
    <property type="molecule type" value="Genomic_DNA"/>
</dbReference>
<evidence type="ECO:0000313" key="2">
    <source>
        <dbReference type="Proteomes" id="UP001266099"/>
    </source>
</evidence>